<dbReference type="VEuPathDB" id="FungiDB:CCM_02048"/>
<dbReference type="OrthoDB" id="5207033at2759"/>
<accession>G3JCB4</accession>
<dbReference type="InterPro" id="IPR045863">
    <property type="entry name" value="CorA_TM1_TM2"/>
</dbReference>
<evidence type="ECO:0000256" key="3">
    <source>
        <dbReference type="ARBA" id="ARBA00022989"/>
    </source>
</evidence>
<dbReference type="Gene3D" id="1.20.58.340">
    <property type="entry name" value="Magnesium transport protein CorA, transmembrane region"/>
    <property type="match status" value="1"/>
</dbReference>
<sequence>MAVPSEGCEECGLPEIWLCGRDGIRHQFQQPLSALNLEQRDECFALVFARANTITECKSCRAELARRFSVPTFWWTQYCKRANGYFGSQEIVLGGDSPPGITTWARFLIKLVQGGDDYTWIKLNIMTHSLSAKNQIMMVFDATESTRERLLASLMDDGRNEEMTDLFWIYHRILNDVMDLHDQSIWGLRTHVRTVERSSSERSLSDKSSAESTADRPNYRKLHDLARHAIHIAETTATTINTIHGIVAAHGEYMKSASTDASDSFQSIARRVQNRLLLYSQVALGLQNRAVATKDRLHNEIQLSFNMVTQNDAATTIDIGLIAKEDSTVMRKIAYLTMVFLPATFVSAIFSTSFFNFNPELERWRVSEMFWVYWACSAPVTLVAIASFRFWGRA</sequence>
<keyword evidence="2 6" id="KW-0812">Transmembrane</keyword>
<dbReference type="GO" id="GO:0016020">
    <property type="term" value="C:membrane"/>
    <property type="evidence" value="ECO:0007669"/>
    <property type="project" value="UniProtKB-SubCell"/>
</dbReference>
<evidence type="ECO:0000256" key="1">
    <source>
        <dbReference type="ARBA" id="ARBA00004141"/>
    </source>
</evidence>
<feature type="transmembrane region" description="Helical" evidence="6">
    <location>
        <begin position="371"/>
        <end position="391"/>
    </location>
</feature>
<dbReference type="eggNOG" id="ENOG502SMU6">
    <property type="taxonomic scope" value="Eukaryota"/>
</dbReference>
<evidence type="ECO:0000313" key="7">
    <source>
        <dbReference type="EMBL" id="EGX93779.1"/>
    </source>
</evidence>
<evidence type="ECO:0000256" key="5">
    <source>
        <dbReference type="SAM" id="MobiDB-lite"/>
    </source>
</evidence>
<dbReference type="GeneID" id="18164077"/>
<protein>
    <recommendedName>
        <fullName evidence="9">Mg2+ transporter protein, CorA-like/Zinc transport protein ZntB</fullName>
    </recommendedName>
</protein>
<dbReference type="OMA" id="WSCFKIK"/>
<dbReference type="AlphaFoldDB" id="G3JCB4"/>
<keyword evidence="3 6" id="KW-1133">Transmembrane helix</keyword>
<dbReference type="RefSeq" id="XP_006667265.1">
    <property type="nucleotide sequence ID" value="XM_006667202.1"/>
</dbReference>
<proteinExistence type="predicted"/>
<dbReference type="SUPFAM" id="SSF144083">
    <property type="entry name" value="Magnesium transport protein CorA, transmembrane region"/>
    <property type="match status" value="1"/>
</dbReference>
<evidence type="ECO:0000256" key="2">
    <source>
        <dbReference type="ARBA" id="ARBA00022692"/>
    </source>
</evidence>
<organism evidence="7 8">
    <name type="scientific">Cordyceps militaris (strain CM01)</name>
    <name type="common">Caterpillar fungus</name>
    <dbReference type="NCBI Taxonomy" id="983644"/>
    <lineage>
        <taxon>Eukaryota</taxon>
        <taxon>Fungi</taxon>
        <taxon>Dikarya</taxon>
        <taxon>Ascomycota</taxon>
        <taxon>Pezizomycotina</taxon>
        <taxon>Sordariomycetes</taxon>
        <taxon>Hypocreomycetidae</taxon>
        <taxon>Hypocreales</taxon>
        <taxon>Cordycipitaceae</taxon>
        <taxon>Cordyceps</taxon>
    </lineage>
</organism>
<dbReference type="EMBL" id="JH126400">
    <property type="protein sequence ID" value="EGX93779.1"/>
    <property type="molecule type" value="Genomic_DNA"/>
</dbReference>
<dbReference type="Proteomes" id="UP000001610">
    <property type="component" value="Unassembled WGS sequence"/>
</dbReference>
<evidence type="ECO:0000256" key="4">
    <source>
        <dbReference type="ARBA" id="ARBA00023136"/>
    </source>
</evidence>
<dbReference type="InParanoid" id="G3JCB4"/>
<feature type="region of interest" description="Disordered" evidence="5">
    <location>
        <begin position="197"/>
        <end position="218"/>
    </location>
</feature>
<reference evidence="7 8" key="1">
    <citation type="journal article" date="2011" name="Genome Biol.">
        <title>Genome sequence of the insect pathogenic fungus Cordyceps militaris, a valued traditional Chinese medicine.</title>
        <authorList>
            <person name="Zheng P."/>
            <person name="Xia Y."/>
            <person name="Xiao G."/>
            <person name="Xiong C."/>
            <person name="Hu X."/>
            <person name="Zhang S."/>
            <person name="Zheng H."/>
            <person name="Huang Y."/>
            <person name="Zhou Y."/>
            <person name="Wang S."/>
            <person name="Zhao G.P."/>
            <person name="Liu X."/>
            <person name="St Leger R.J."/>
            <person name="Wang C."/>
        </authorList>
    </citation>
    <scope>NUCLEOTIDE SEQUENCE [LARGE SCALE GENOMIC DNA]</scope>
    <source>
        <strain evidence="7 8">CM01</strain>
    </source>
</reference>
<feature type="transmembrane region" description="Helical" evidence="6">
    <location>
        <begin position="333"/>
        <end position="351"/>
    </location>
</feature>
<evidence type="ECO:0008006" key="9">
    <source>
        <dbReference type="Google" id="ProtNLM"/>
    </source>
</evidence>
<dbReference type="KEGG" id="cmt:CCM_02048"/>
<dbReference type="HOGENOM" id="CLU_041307_1_1_1"/>
<keyword evidence="8" id="KW-1185">Reference proteome</keyword>
<evidence type="ECO:0000313" key="8">
    <source>
        <dbReference type="Proteomes" id="UP000001610"/>
    </source>
</evidence>
<gene>
    <name evidence="7" type="ORF">CCM_02048</name>
</gene>
<dbReference type="STRING" id="983644.G3JCB4"/>
<comment type="subcellular location">
    <subcellularLocation>
        <location evidence="1">Membrane</location>
        <topology evidence="1">Multi-pass membrane protein</topology>
    </subcellularLocation>
</comment>
<evidence type="ECO:0000256" key="6">
    <source>
        <dbReference type="SAM" id="Phobius"/>
    </source>
</evidence>
<name>G3JCB4_CORMM</name>
<keyword evidence="4 6" id="KW-0472">Membrane</keyword>